<keyword evidence="3" id="KW-0067">ATP-binding</keyword>
<feature type="domain" description="Helicase ATP-binding" evidence="5">
    <location>
        <begin position="444"/>
        <end position="756"/>
    </location>
</feature>
<evidence type="ECO:0000256" key="1">
    <source>
        <dbReference type="ARBA" id="ARBA00022741"/>
    </source>
</evidence>
<dbReference type="InterPro" id="IPR041677">
    <property type="entry name" value="DNA2/NAM7_AAA_11"/>
</dbReference>
<evidence type="ECO:0000256" key="2">
    <source>
        <dbReference type="ARBA" id="ARBA00022801"/>
    </source>
</evidence>
<reference evidence="6 7" key="1">
    <citation type="journal article" date="2020" name="ISME J.">
        <title>Uncovering the hidden diversity of litter-decomposition mechanisms in mushroom-forming fungi.</title>
        <authorList>
            <person name="Floudas D."/>
            <person name="Bentzer J."/>
            <person name="Ahren D."/>
            <person name="Johansson T."/>
            <person name="Persson P."/>
            <person name="Tunlid A."/>
        </authorList>
    </citation>
    <scope>NUCLEOTIDE SEQUENCE [LARGE SCALE GENOMIC DNA]</scope>
    <source>
        <strain evidence="6 7">CBS 291.85</strain>
    </source>
</reference>
<feature type="compositionally biased region" description="Low complexity" evidence="4">
    <location>
        <begin position="771"/>
        <end position="828"/>
    </location>
</feature>
<dbReference type="SUPFAM" id="SSF52540">
    <property type="entry name" value="P-loop containing nucleoside triphosphate hydrolases"/>
    <property type="match status" value="1"/>
</dbReference>
<proteinExistence type="predicted"/>
<gene>
    <name evidence="6" type="ORF">D9758_009720</name>
</gene>
<evidence type="ECO:0000256" key="4">
    <source>
        <dbReference type="SAM" id="MobiDB-lite"/>
    </source>
</evidence>
<dbReference type="GO" id="GO:0004386">
    <property type="term" value="F:helicase activity"/>
    <property type="evidence" value="ECO:0007669"/>
    <property type="project" value="InterPro"/>
</dbReference>
<organism evidence="6 7">
    <name type="scientific">Tetrapyrgos nigripes</name>
    <dbReference type="NCBI Taxonomy" id="182062"/>
    <lineage>
        <taxon>Eukaryota</taxon>
        <taxon>Fungi</taxon>
        <taxon>Dikarya</taxon>
        <taxon>Basidiomycota</taxon>
        <taxon>Agaricomycotina</taxon>
        <taxon>Agaricomycetes</taxon>
        <taxon>Agaricomycetidae</taxon>
        <taxon>Agaricales</taxon>
        <taxon>Marasmiineae</taxon>
        <taxon>Marasmiaceae</taxon>
        <taxon>Tetrapyrgos</taxon>
    </lineage>
</organism>
<name>A0A8H5CNU5_9AGAR</name>
<feature type="region of interest" description="Disordered" evidence="4">
    <location>
        <begin position="687"/>
        <end position="714"/>
    </location>
</feature>
<dbReference type="Pfam" id="PF13086">
    <property type="entry name" value="AAA_11"/>
    <property type="match status" value="1"/>
</dbReference>
<dbReference type="GO" id="GO:0005524">
    <property type="term" value="F:ATP binding"/>
    <property type="evidence" value="ECO:0007669"/>
    <property type="project" value="UniProtKB-KW"/>
</dbReference>
<feature type="compositionally biased region" description="Polar residues" evidence="4">
    <location>
        <begin position="829"/>
        <end position="840"/>
    </location>
</feature>
<dbReference type="GO" id="GO:0016787">
    <property type="term" value="F:hydrolase activity"/>
    <property type="evidence" value="ECO:0007669"/>
    <property type="project" value="UniProtKB-KW"/>
</dbReference>
<sequence>MTDSTRVDRLTRFLTKVLSGKPELKNEKNFVQFLEAICVQSDAPSCMDQLIAGNGLRFVQRAMHSDLSISFLNGLATDLLVYLQKPEIQTVSSGQYLEKTILAIVDPPIFWTAYTNALKAKELSESAQRSFAWLLLQLLTLPSETTSPYLSVAEAVLPVFSGSPIPYLRDLGHKIKKAIAVMTAPPVPAAGGDVQPGGQHDNDFADFRQIAILPTANELASTHPPFLRPSSALNNPSTEQNREALYLDNQFRLMREDMIHEMHEELQIVLGKQKGRKHRNLVIEGVKLVGVDLGEQSKRKTWGMVFQCAEDFPQLKGKTDEQRKKYWRDKESAKILKNGSLTCLMVDGDVVAFPSVRRDEVELAKNPPQLVLEMEGQLSITTLLLRLESAKKVKLIQIDVALFSYDPILNALKRIKTLPLSEELLFWKEGQLLGSPDHPVSLSNTTCLFDQNPRQDIQNLLQISKSIVLDGTQAESLLCGLAQNISIIQGPSGTGKSFIGALLAKFLHQYSDQKILVVCYTNHALDQFLEDLLDMFSPERLNVLLSRARNAIIIIGNSNTFTQARKGKELWQQLLQLLREQQHVYHGFPVKCEGHPDRVALLQTEDQFDTECPDGGCSEPCGVMLSCGQHTCPLKCHKLPDHSKMACQHTIPSQCPKGHDKSRKCSDADIPTCKKCDRKQKAAEARQQKEFARRKKLQEDEAEHSRRVAQVEEGRRLEEQTLRDLQLKQDRDNALSQKQQDLQSLKDRIDQLRTSASKVAPPSPQQTPVQAPKSASSPTSKKGTGTVINPAANSPSATPPSGSTGSSSLSTPSARPSPKSSTLKSPTLRKTQPTLWNQLQADKAATKLEEELRKAEQEILEACRQEEERQRAKELALAQARKRYFLRKQELKRQREENARKLREKHEAELKAKREAEEQARKREEKVQKKLREMGVCPRGYQWIKQSYGYRCAGGSHFVSHAELSQRELQHIREEEARRARERREAELKARCEAEEKARKKEAQAQQKLRSMGICVAGFQWIKSHDGYRCAGGSHFVSDAQLGL</sequence>
<dbReference type="InterPro" id="IPR014013">
    <property type="entry name" value="Helic_SF1/SF2_ATP-bd_DinG/Rad3"/>
</dbReference>
<evidence type="ECO:0000313" key="7">
    <source>
        <dbReference type="Proteomes" id="UP000559256"/>
    </source>
</evidence>
<keyword evidence="2" id="KW-0378">Hydrolase</keyword>
<evidence type="ECO:0000259" key="5">
    <source>
        <dbReference type="PROSITE" id="PS51193"/>
    </source>
</evidence>
<evidence type="ECO:0000256" key="3">
    <source>
        <dbReference type="ARBA" id="ARBA00022840"/>
    </source>
</evidence>
<dbReference type="InterPro" id="IPR027417">
    <property type="entry name" value="P-loop_NTPase"/>
</dbReference>
<dbReference type="Gene3D" id="3.40.50.300">
    <property type="entry name" value="P-loop containing nucleotide triphosphate hydrolases"/>
    <property type="match status" value="1"/>
</dbReference>
<dbReference type="PANTHER" id="PTHR10887">
    <property type="entry name" value="DNA2/NAM7 HELICASE FAMILY"/>
    <property type="match status" value="1"/>
</dbReference>
<dbReference type="PANTHER" id="PTHR10887:SF341">
    <property type="entry name" value="NFX1-TYPE ZINC FINGER-CONTAINING PROTEIN 1"/>
    <property type="match status" value="1"/>
</dbReference>
<dbReference type="GO" id="GO:0031380">
    <property type="term" value="C:nuclear RNA-directed RNA polymerase complex"/>
    <property type="evidence" value="ECO:0007669"/>
    <property type="project" value="TreeGrafter"/>
</dbReference>
<comment type="caution">
    <text evidence="6">The sequence shown here is derived from an EMBL/GenBank/DDBJ whole genome shotgun (WGS) entry which is preliminary data.</text>
</comment>
<feature type="region of interest" description="Disordered" evidence="4">
    <location>
        <begin position="755"/>
        <end position="842"/>
    </location>
</feature>
<dbReference type="OrthoDB" id="2423195at2759"/>
<feature type="region of interest" description="Disordered" evidence="4">
    <location>
        <begin position="893"/>
        <end position="921"/>
    </location>
</feature>
<dbReference type="Proteomes" id="UP000559256">
    <property type="component" value="Unassembled WGS sequence"/>
</dbReference>
<dbReference type="CDD" id="cd06008">
    <property type="entry name" value="NF-X1-zinc-finger"/>
    <property type="match status" value="1"/>
</dbReference>
<dbReference type="AlphaFoldDB" id="A0A8H5CNU5"/>
<dbReference type="GO" id="GO:0031048">
    <property type="term" value="P:regulatory ncRNA-mediated heterochromatin formation"/>
    <property type="evidence" value="ECO:0007669"/>
    <property type="project" value="TreeGrafter"/>
</dbReference>
<evidence type="ECO:0000313" key="6">
    <source>
        <dbReference type="EMBL" id="KAF5345199.1"/>
    </source>
</evidence>
<keyword evidence="1" id="KW-0547">Nucleotide-binding</keyword>
<accession>A0A8H5CNU5</accession>
<protein>
    <recommendedName>
        <fullName evidence="5">Helicase ATP-binding domain-containing protein</fullName>
    </recommendedName>
</protein>
<dbReference type="PROSITE" id="PS51193">
    <property type="entry name" value="HELICASE_ATP_BIND_2"/>
    <property type="match status" value="1"/>
</dbReference>
<dbReference type="EMBL" id="JAACJM010000114">
    <property type="protein sequence ID" value="KAF5345199.1"/>
    <property type="molecule type" value="Genomic_DNA"/>
</dbReference>
<keyword evidence="7" id="KW-1185">Reference proteome</keyword>
<dbReference type="InterPro" id="IPR045055">
    <property type="entry name" value="DNA2/NAM7-like"/>
</dbReference>